<dbReference type="EMBL" id="MUKB01000087">
    <property type="protein sequence ID" value="OPX17717.1"/>
    <property type="molecule type" value="Genomic_DNA"/>
</dbReference>
<comment type="caution">
    <text evidence="1">The sequence shown here is derived from an EMBL/GenBank/DDBJ whole genome shotgun (WGS) entry which is preliminary data.</text>
</comment>
<evidence type="ECO:0000313" key="2">
    <source>
        <dbReference type="Proteomes" id="UP000191663"/>
    </source>
</evidence>
<name>A0A1V4QFG6_UNCW3</name>
<protein>
    <recommendedName>
        <fullName evidence="3">TonB-dependent receptor-like beta-barrel domain-containing protein</fullName>
    </recommendedName>
</protein>
<evidence type="ECO:0000313" key="1">
    <source>
        <dbReference type="EMBL" id="OPX17717.1"/>
    </source>
</evidence>
<dbReference type="Proteomes" id="UP000191663">
    <property type="component" value="Unassembled WGS sequence"/>
</dbReference>
<gene>
    <name evidence="1" type="ORF">BXT86_05010</name>
</gene>
<proteinExistence type="predicted"/>
<reference evidence="2" key="1">
    <citation type="submission" date="2017-01" db="EMBL/GenBank/DDBJ databases">
        <title>Novel pathways for hydrocarbon cycling and metabolic interdependencies in hydrothermal sediment communities.</title>
        <authorList>
            <person name="Dombrowski N."/>
            <person name="Seitz K."/>
            <person name="Teske A."/>
            <person name="Baker B."/>
        </authorList>
    </citation>
    <scope>NUCLEOTIDE SEQUENCE [LARGE SCALE GENOMIC DNA]</scope>
</reference>
<accession>A0A1V4QFG6</accession>
<dbReference type="InterPro" id="IPR038636">
    <property type="entry name" value="Wzi_sf"/>
</dbReference>
<organism evidence="1 2">
    <name type="scientific">candidate division WOR-3 bacterium 4484_100</name>
    <dbReference type="NCBI Taxonomy" id="1936077"/>
    <lineage>
        <taxon>Bacteria</taxon>
        <taxon>Bacteria division WOR-3</taxon>
    </lineage>
</organism>
<evidence type="ECO:0008006" key="3">
    <source>
        <dbReference type="Google" id="ProtNLM"/>
    </source>
</evidence>
<dbReference type="Gene3D" id="2.40.160.130">
    <property type="entry name" value="Capsule assembly protein Wzi"/>
    <property type="match status" value="1"/>
</dbReference>
<sequence length="450" mass="53281">MLLIILFSYTIPIDLPITENIEYLQLRGFIELSWVRPYEKDWLVEQLDQLLMRDEKLNDIDRRILAYFNPLLTKSEDFSTVIYLQSGFQSKPRYYYGLINEVLGGNLFSKVSFGQGIKILRANQLDSLGPKPWKNFQTYQTEGFIRWNYPRIKFYLGRRNFLLGYGPMDGLLLSRDPEGYDGFYLYIPGRLYEFQAIFTVLDLKEIRYLAIHRIGLRLKNFLRLGFSEAILFGHQLEPAYLNIFLPYYLSQWGTDRDDNILWCFDWSLSAYNSQFYGEFLIDDYMYEDDPYPDKLGYRLGLKSLLNILLLKVDYTFVDKWVYTQRHPINTYERNGHPLGFPLGNDVDRIAGAIKIITKFGFYPIVSITYIRKGEGSIFLPFEEEDGDWNPPFPSPVVERKLEIELGIDYLSRYNLCIQFKAGKRTWYNYNHIPDNYRNQPFIRISGSLFF</sequence>
<dbReference type="AlphaFoldDB" id="A0A1V4QFG6"/>